<dbReference type="PANTHER" id="PTHR43685:SF2">
    <property type="entry name" value="GLYCOSYLTRANSFERASE 2-LIKE DOMAIN-CONTAINING PROTEIN"/>
    <property type="match status" value="1"/>
</dbReference>
<evidence type="ECO:0000313" key="2">
    <source>
        <dbReference type="EMBL" id="UZH56747.1"/>
    </source>
</evidence>
<dbReference type="InterPro" id="IPR001173">
    <property type="entry name" value="Glyco_trans_2-like"/>
</dbReference>
<sequence>MATFNRAHLIEESLKSVIDQSFKNWECLVIDDGSTDGTGELIKSIELIDERIRYFKRPENYKKGLPGCRNYGLDIAKGDYVIYFDDDDIAHPDNLKICVAELEDNNVSYCRYLRGVFREDFDVVFDRGLNYSKKILNIRDLEEIVMGTLPFNSCQVMWRRECFNNNYFNEELMYAEEWECYLRILLKKVKGVSVNKVLFYGRKHLNSNTGEFYTNDPVRRRSYSKAVKLVIENLKKNDLLSAKLKQYFIRMGFFFKDYSIIQYTLETVDSSTLEKSKYRLGFVLYPLLKRYFNFVHDLKKRTKK</sequence>
<evidence type="ECO:0000259" key="1">
    <source>
        <dbReference type="Pfam" id="PF00535"/>
    </source>
</evidence>
<dbReference type="PANTHER" id="PTHR43685">
    <property type="entry name" value="GLYCOSYLTRANSFERASE"/>
    <property type="match status" value="1"/>
</dbReference>
<dbReference type="InterPro" id="IPR029044">
    <property type="entry name" value="Nucleotide-diphossugar_trans"/>
</dbReference>
<keyword evidence="3" id="KW-1185">Reference proteome</keyword>
<dbReference type="SUPFAM" id="SSF53448">
    <property type="entry name" value="Nucleotide-diphospho-sugar transferases"/>
    <property type="match status" value="1"/>
</dbReference>
<dbReference type="EMBL" id="CP069620">
    <property type="protein sequence ID" value="UZH56747.1"/>
    <property type="molecule type" value="Genomic_DNA"/>
</dbReference>
<organism evidence="2 3">
    <name type="scientific">Salinimicrobium tongyeongense</name>
    <dbReference type="NCBI Taxonomy" id="2809707"/>
    <lineage>
        <taxon>Bacteria</taxon>
        <taxon>Pseudomonadati</taxon>
        <taxon>Bacteroidota</taxon>
        <taxon>Flavobacteriia</taxon>
        <taxon>Flavobacteriales</taxon>
        <taxon>Flavobacteriaceae</taxon>
        <taxon>Salinimicrobium</taxon>
    </lineage>
</organism>
<reference evidence="2" key="1">
    <citation type="submission" date="2021-02" db="EMBL/GenBank/DDBJ databases">
        <title>Salinimicrobium sp. nov. isolated from seawater in Tongyeong, Republic of Korea.</title>
        <authorList>
            <person name="Lee S.-J."/>
        </authorList>
    </citation>
    <scope>NUCLEOTIDE SEQUENCE</scope>
    <source>
        <strain evidence="2">HN-2-9-2</strain>
    </source>
</reference>
<protein>
    <submittedName>
        <fullName evidence="2">Glycosyltransferase family 2 protein</fullName>
    </submittedName>
</protein>
<dbReference type="Pfam" id="PF00535">
    <property type="entry name" value="Glycos_transf_2"/>
    <property type="match status" value="1"/>
</dbReference>
<dbReference type="CDD" id="cd00761">
    <property type="entry name" value="Glyco_tranf_GTA_type"/>
    <property type="match status" value="1"/>
</dbReference>
<proteinExistence type="predicted"/>
<evidence type="ECO:0000313" key="3">
    <source>
        <dbReference type="Proteomes" id="UP001163981"/>
    </source>
</evidence>
<feature type="domain" description="Glycosyltransferase 2-like" evidence="1">
    <location>
        <begin position="1"/>
        <end position="110"/>
    </location>
</feature>
<name>A0ABY6NV08_9FLAO</name>
<dbReference type="InterPro" id="IPR050834">
    <property type="entry name" value="Glycosyltransf_2"/>
</dbReference>
<dbReference type="Proteomes" id="UP001163981">
    <property type="component" value="Chromosome"/>
</dbReference>
<dbReference type="Gene3D" id="3.90.550.10">
    <property type="entry name" value="Spore Coat Polysaccharide Biosynthesis Protein SpsA, Chain A"/>
    <property type="match status" value="1"/>
</dbReference>
<gene>
    <name evidence="2" type="ORF">JRG66_01715</name>
</gene>
<accession>A0ABY6NV08</accession>